<dbReference type="GO" id="GO:0055085">
    <property type="term" value="P:transmembrane transport"/>
    <property type="evidence" value="ECO:0007669"/>
    <property type="project" value="InterPro"/>
</dbReference>
<keyword evidence="5 7" id="KW-1133">Transmembrane helix</keyword>
<reference evidence="9" key="1">
    <citation type="submission" date="2018-06" db="EMBL/GenBank/DDBJ databases">
        <authorList>
            <person name="Zhirakovskaya E."/>
        </authorList>
    </citation>
    <scope>NUCLEOTIDE SEQUENCE</scope>
</reference>
<evidence type="ECO:0000256" key="4">
    <source>
        <dbReference type="ARBA" id="ARBA00022692"/>
    </source>
</evidence>
<evidence type="ECO:0000256" key="6">
    <source>
        <dbReference type="ARBA" id="ARBA00023136"/>
    </source>
</evidence>
<dbReference type="PANTHER" id="PTHR30151">
    <property type="entry name" value="ALKANE SULFONATE ABC TRANSPORTER-RELATED, MEMBRANE SUBUNIT"/>
    <property type="match status" value="1"/>
</dbReference>
<dbReference type="Gene3D" id="1.10.3720.10">
    <property type="entry name" value="MetI-like"/>
    <property type="match status" value="1"/>
</dbReference>
<accession>A0A3B0V205</accession>
<dbReference type="AlphaFoldDB" id="A0A3B0V205"/>
<keyword evidence="4 7" id="KW-0812">Transmembrane</keyword>
<proteinExistence type="predicted"/>
<feature type="transmembrane region" description="Helical" evidence="7">
    <location>
        <begin position="12"/>
        <end position="33"/>
    </location>
</feature>
<sequence length="146" mass="16276">WFGVDNPLSKMVIVAVIVFFPMMINTVRGLTLVDSDALELMRSYAASEFQILLQLRLPNALPYMFNAFKVAAALSMIGAVVSEYFGGNRAALGVYITQEAAQFRFYNAWAGIIIACFVGITFYLVILMVERVSIPWHSSVRVGERP</sequence>
<feature type="transmembrane region" description="Helical" evidence="7">
    <location>
        <begin position="63"/>
        <end position="86"/>
    </location>
</feature>
<dbReference type="Pfam" id="PF00528">
    <property type="entry name" value="BPD_transp_1"/>
    <property type="match status" value="1"/>
</dbReference>
<protein>
    <recommendedName>
        <fullName evidence="8">ABC transmembrane type-1 domain-containing protein</fullName>
    </recommendedName>
</protein>
<evidence type="ECO:0000256" key="5">
    <source>
        <dbReference type="ARBA" id="ARBA00022989"/>
    </source>
</evidence>
<dbReference type="PROSITE" id="PS50928">
    <property type="entry name" value="ABC_TM1"/>
    <property type="match status" value="1"/>
</dbReference>
<dbReference type="GO" id="GO:0005886">
    <property type="term" value="C:plasma membrane"/>
    <property type="evidence" value="ECO:0007669"/>
    <property type="project" value="UniProtKB-SubCell"/>
</dbReference>
<evidence type="ECO:0000256" key="3">
    <source>
        <dbReference type="ARBA" id="ARBA00022475"/>
    </source>
</evidence>
<evidence type="ECO:0000256" key="1">
    <source>
        <dbReference type="ARBA" id="ARBA00004651"/>
    </source>
</evidence>
<evidence type="ECO:0000313" key="9">
    <source>
        <dbReference type="EMBL" id="VAW31877.1"/>
    </source>
</evidence>
<keyword evidence="3" id="KW-1003">Cell membrane</keyword>
<feature type="transmembrane region" description="Helical" evidence="7">
    <location>
        <begin position="106"/>
        <end position="129"/>
    </location>
</feature>
<feature type="non-terminal residue" evidence="9">
    <location>
        <position position="1"/>
    </location>
</feature>
<evidence type="ECO:0000256" key="2">
    <source>
        <dbReference type="ARBA" id="ARBA00022448"/>
    </source>
</evidence>
<keyword evidence="2" id="KW-0813">Transport</keyword>
<name>A0A3B0V205_9ZZZZ</name>
<dbReference type="InterPro" id="IPR035906">
    <property type="entry name" value="MetI-like_sf"/>
</dbReference>
<evidence type="ECO:0000259" key="8">
    <source>
        <dbReference type="PROSITE" id="PS50928"/>
    </source>
</evidence>
<gene>
    <name evidence="9" type="ORF">MNBD_CHLOROFLEXI01-3077</name>
</gene>
<dbReference type="EMBL" id="UOEU01000298">
    <property type="protein sequence ID" value="VAW31877.1"/>
    <property type="molecule type" value="Genomic_DNA"/>
</dbReference>
<organism evidence="9">
    <name type="scientific">hydrothermal vent metagenome</name>
    <dbReference type="NCBI Taxonomy" id="652676"/>
    <lineage>
        <taxon>unclassified sequences</taxon>
        <taxon>metagenomes</taxon>
        <taxon>ecological metagenomes</taxon>
    </lineage>
</organism>
<evidence type="ECO:0000256" key="7">
    <source>
        <dbReference type="SAM" id="Phobius"/>
    </source>
</evidence>
<dbReference type="PANTHER" id="PTHR30151:SF0">
    <property type="entry name" value="ABC TRANSPORTER PERMEASE PROTEIN MJ0413-RELATED"/>
    <property type="match status" value="1"/>
</dbReference>
<dbReference type="InterPro" id="IPR000515">
    <property type="entry name" value="MetI-like"/>
</dbReference>
<comment type="subcellular location">
    <subcellularLocation>
        <location evidence="1">Cell membrane</location>
        <topology evidence="1">Multi-pass membrane protein</topology>
    </subcellularLocation>
</comment>
<dbReference type="SUPFAM" id="SSF161098">
    <property type="entry name" value="MetI-like"/>
    <property type="match status" value="1"/>
</dbReference>
<feature type="domain" description="ABC transmembrane type-1" evidence="8">
    <location>
        <begin position="1"/>
        <end position="133"/>
    </location>
</feature>
<keyword evidence="6 7" id="KW-0472">Membrane</keyword>
<dbReference type="CDD" id="cd06261">
    <property type="entry name" value="TM_PBP2"/>
    <property type="match status" value="1"/>
</dbReference>